<dbReference type="PANTHER" id="PTHR47447">
    <property type="entry name" value="OS03G0856100 PROTEIN"/>
    <property type="match status" value="1"/>
</dbReference>
<sequence>MEALAGVRRAAGVKGASELWSRGRRMLHASARACKRKTRKEILGKDLSIRSELVDPMLSARLERMRNPMKRRLDDEITSRLESAGRAQQIEFPDRLYYATLYQDVMLQAGGVQSLHHSSSVLNGQVLRHDRTGRIVRPYQIARSLHIAHELDVWWDSGRVRNLENYTNLLRGLGAVRRAADAVEAFRDMCARDIEPTVQTMFVLVNACAQSAYEPGLKYALEQMERFRGQLAPEQAQILRGMMVRFRLRNDDLEGALRLLSRTGSEPNQEIQLAAEHESIAALSSSVSLIEWTQLLQAFVRHARYSNAFKAWEVMRMRGIEPDVVAYTVMLRCCMATGDVKKASFLYETARRGRVQLGDTAYHYLARTFSLAGDHRAVKSLLQEARSMGFEPRRSNYLLLFKTLAHLGLADEMETAFEEIKDRFPQVPLRAIDYNEMLLGYSRAMEHAELAAQRDALVVKYYKTLGEMNGAGFETNYSTLASYTDVVAHTRGADSAFHILVRVAQGQFKDDNCSTLAFNLVPSAFVFSRVIRAYAKEDHSLGVQEVLLYMRKRLKLAWCANCFIFSLAQFVKHAECQAAVRVVELMRYDSPSHAQDVRQKSQKVLQVLFARLKRQVEHREVEKTWWRRFQVAIRDSFGAEVLSQMETDYKEFTHVYARGPRKGLPNAVKGINWWM</sequence>
<evidence type="ECO:0000256" key="2">
    <source>
        <dbReference type="PROSITE-ProRule" id="PRU00708"/>
    </source>
</evidence>
<protein>
    <submittedName>
        <fullName evidence="3">Putative pentatricopeptide repeat-containing protein</fullName>
    </submittedName>
</protein>
<name>A0A5J4YRM5_PORPP</name>
<dbReference type="PROSITE" id="PS51375">
    <property type="entry name" value="PPR"/>
    <property type="match status" value="2"/>
</dbReference>
<reference evidence="4" key="1">
    <citation type="journal article" date="2019" name="Nat. Commun.">
        <title>Expansion of phycobilisome linker gene families in mesophilic red algae.</title>
        <authorList>
            <person name="Lee J."/>
            <person name="Kim D."/>
            <person name="Bhattacharya D."/>
            <person name="Yoon H.S."/>
        </authorList>
    </citation>
    <scope>NUCLEOTIDE SEQUENCE [LARGE SCALE GENOMIC DNA]</scope>
    <source>
        <strain evidence="4">CCMP 1328</strain>
    </source>
</reference>
<organism evidence="3 4">
    <name type="scientific">Porphyridium purpureum</name>
    <name type="common">Red alga</name>
    <name type="synonym">Porphyridium cruentum</name>
    <dbReference type="NCBI Taxonomy" id="35688"/>
    <lineage>
        <taxon>Eukaryota</taxon>
        <taxon>Rhodophyta</taxon>
        <taxon>Bangiophyceae</taxon>
        <taxon>Porphyridiales</taxon>
        <taxon>Porphyridiaceae</taxon>
        <taxon>Porphyridium</taxon>
    </lineage>
</organism>
<feature type="repeat" description="PPR" evidence="2">
    <location>
        <begin position="288"/>
        <end position="322"/>
    </location>
</feature>
<dbReference type="InterPro" id="IPR002885">
    <property type="entry name" value="PPR_rpt"/>
</dbReference>
<evidence type="ECO:0000313" key="3">
    <source>
        <dbReference type="EMBL" id="KAA8494139.1"/>
    </source>
</evidence>
<dbReference type="EMBL" id="VRMN01000005">
    <property type="protein sequence ID" value="KAA8494139.1"/>
    <property type="molecule type" value="Genomic_DNA"/>
</dbReference>
<dbReference type="Proteomes" id="UP000324585">
    <property type="component" value="Unassembled WGS sequence"/>
</dbReference>
<accession>A0A5J4YRM5</accession>
<feature type="repeat" description="PPR" evidence="2">
    <location>
        <begin position="162"/>
        <end position="196"/>
    </location>
</feature>
<comment type="caution">
    <text evidence="3">The sequence shown here is derived from an EMBL/GenBank/DDBJ whole genome shotgun (WGS) entry which is preliminary data.</text>
</comment>
<evidence type="ECO:0000256" key="1">
    <source>
        <dbReference type="ARBA" id="ARBA00022737"/>
    </source>
</evidence>
<keyword evidence="4" id="KW-1185">Reference proteome</keyword>
<gene>
    <name evidence="3" type="ORF">FVE85_4114</name>
</gene>
<evidence type="ECO:0000313" key="4">
    <source>
        <dbReference type="Proteomes" id="UP000324585"/>
    </source>
</evidence>
<dbReference type="OrthoDB" id="185373at2759"/>
<dbReference type="InterPro" id="IPR011990">
    <property type="entry name" value="TPR-like_helical_dom_sf"/>
</dbReference>
<proteinExistence type="predicted"/>
<dbReference type="Pfam" id="PF13041">
    <property type="entry name" value="PPR_2"/>
    <property type="match status" value="1"/>
</dbReference>
<dbReference type="PANTHER" id="PTHR47447:SF17">
    <property type="entry name" value="OS12G0638900 PROTEIN"/>
    <property type="match status" value="1"/>
</dbReference>
<dbReference type="AlphaFoldDB" id="A0A5J4YRM5"/>
<dbReference type="NCBIfam" id="TIGR00756">
    <property type="entry name" value="PPR"/>
    <property type="match status" value="2"/>
</dbReference>
<dbReference type="Gene3D" id="1.25.40.10">
    <property type="entry name" value="Tetratricopeptide repeat domain"/>
    <property type="match status" value="3"/>
</dbReference>
<keyword evidence="1" id="KW-0677">Repeat</keyword>